<dbReference type="AlphaFoldDB" id="A0A8B2ZET4"/>
<keyword evidence="5" id="KW-0175">Coiled coil</keyword>
<organism evidence="8 9">
    <name type="scientific">Staphylococcus warneri</name>
    <dbReference type="NCBI Taxonomy" id="1292"/>
    <lineage>
        <taxon>Bacteria</taxon>
        <taxon>Bacillati</taxon>
        <taxon>Bacillota</taxon>
        <taxon>Bacilli</taxon>
        <taxon>Bacillales</taxon>
        <taxon>Staphylococcaceae</taxon>
        <taxon>Staphylococcus</taxon>
    </lineage>
</organism>
<feature type="transmembrane region" description="Helical" evidence="6">
    <location>
        <begin position="695"/>
        <end position="712"/>
    </location>
</feature>
<dbReference type="InterPro" id="IPR041679">
    <property type="entry name" value="DNA2/NAM7-like_C"/>
</dbReference>
<evidence type="ECO:0000256" key="1">
    <source>
        <dbReference type="ARBA" id="ARBA00022741"/>
    </source>
</evidence>
<dbReference type="GO" id="GO:0016787">
    <property type="term" value="F:hydrolase activity"/>
    <property type="evidence" value="ECO:0007669"/>
    <property type="project" value="UniProtKB-KW"/>
</dbReference>
<dbReference type="RefSeq" id="WP_117725915.1">
    <property type="nucleotide sequence ID" value="NZ_CABMFV010000004.1"/>
</dbReference>
<feature type="coiled-coil region" evidence="5">
    <location>
        <begin position="512"/>
        <end position="553"/>
    </location>
</feature>
<comment type="caution">
    <text evidence="8">The sequence shown here is derived from an EMBL/GenBank/DDBJ whole genome shotgun (WGS) entry which is preliminary data.</text>
</comment>
<feature type="coiled-coil region" evidence="5">
    <location>
        <begin position="585"/>
        <end position="626"/>
    </location>
</feature>
<evidence type="ECO:0000256" key="5">
    <source>
        <dbReference type="SAM" id="Coils"/>
    </source>
</evidence>
<dbReference type="GO" id="GO:0043139">
    <property type="term" value="F:5'-3' DNA helicase activity"/>
    <property type="evidence" value="ECO:0007669"/>
    <property type="project" value="TreeGrafter"/>
</dbReference>
<keyword evidence="6" id="KW-0472">Membrane</keyword>
<dbReference type="SUPFAM" id="SSF52540">
    <property type="entry name" value="P-loop containing nucleoside triphosphate hydrolases"/>
    <property type="match status" value="1"/>
</dbReference>
<evidence type="ECO:0000313" key="8">
    <source>
        <dbReference type="EMBL" id="RGM29753.1"/>
    </source>
</evidence>
<keyword evidence="4" id="KW-0067">ATP-binding</keyword>
<protein>
    <submittedName>
        <fullName evidence="8">ATPase</fullName>
    </submittedName>
</protein>
<evidence type="ECO:0000256" key="3">
    <source>
        <dbReference type="ARBA" id="ARBA00022806"/>
    </source>
</evidence>
<evidence type="ECO:0000313" key="9">
    <source>
        <dbReference type="Proteomes" id="UP000261016"/>
    </source>
</evidence>
<reference evidence="8 9" key="1">
    <citation type="submission" date="2018-08" db="EMBL/GenBank/DDBJ databases">
        <title>A genome reference for cultivated species of the human gut microbiota.</title>
        <authorList>
            <person name="Zou Y."/>
            <person name="Xue W."/>
            <person name="Luo G."/>
        </authorList>
    </citation>
    <scope>NUCLEOTIDE SEQUENCE [LARGE SCALE GENOMIC DNA]</scope>
    <source>
        <strain evidence="8 9">OM08-17AT</strain>
    </source>
</reference>
<keyword evidence="6" id="KW-1133">Transmembrane helix</keyword>
<feature type="domain" description="DNA2/NAM7 helicase-like C-terminal" evidence="7">
    <location>
        <begin position="905"/>
        <end position="1030"/>
    </location>
</feature>
<evidence type="ECO:0000259" key="7">
    <source>
        <dbReference type="Pfam" id="PF13087"/>
    </source>
</evidence>
<gene>
    <name evidence="8" type="ORF">DXC19_09040</name>
</gene>
<dbReference type="Proteomes" id="UP000261016">
    <property type="component" value="Unassembled WGS sequence"/>
</dbReference>
<keyword evidence="3" id="KW-0347">Helicase</keyword>
<dbReference type="EMBL" id="QSTD01000004">
    <property type="protein sequence ID" value="RGM29753.1"/>
    <property type="molecule type" value="Genomic_DNA"/>
</dbReference>
<proteinExistence type="predicted"/>
<keyword evidence="1" id="KW-0547">Nucleotide-binding</keyword>
<accession>A0A8B2ZET4</accession>
<dbReference type="Gene3D" id="3.40.50.300">
    <property type="entry name" value="P-loop containing nucleotide triphosphate hydrolases"/>
    <property type="match status" value="3"/>
</dbReference>
<keyword evidence="2" id="KW-0378">Hydrolase</keyword>
<feature type="transmembrane region" description="Helical" evidence="6">
    <location>
        <begin position="732"/>
        <end position="750"/>
    </location>
</feature>
<dbReference type="PANTHER" id="PTHR43788">
    <property type="entry name" value="DNA2/NAM7 HELICASE FAMILY MEMBER"/>
    <property type="match status" value="1"/>
</dbReference>
<evidence type="ECO:0000256" key="4">
    <source>
        <dbReference type="ARBA" id="ARBA00022840"/>
    </source>
</evidence>
<evidence type="ECO:0000256" key="6">
    <source>
        <dbReference type="SAM" id="Phobius"/>
    </source>
</evidence>
<dbReference type="InterPro" id="IPR050534">
    <property type="entry name" value="Coronavir_polyprotein_1ab"/>
</dbReference>
<dbReference type="PANTHER" id="PTHR43788:SF8">
    <property type="entry name" value="DNA-BINDING PROTEIN SMUBP-2"/>
    <property type="match status" value="1"/>
</dbReference>
<name>A0A8B2ZET4_STAWA</name>
<dbReference type="InterPro" id="IPR027417">
    <property type="entry name" value="P-loop_NTPase"/>
</dbReference>
<sequence>MKYLVKDTLSSWLLIESLSPGKVDYTTEDTLSEEHFKNGNKQTQLQTFNEYFDIWNEERFVISDEKRKSGEIIFKFYRSCFRYNEINLKIQDIFNSHSEIYNPNSTHCYGYTFNTDENGYVLMDSIHIPMIMSALKEIEKDKNADIEKKFEDSVEKFKQKVNEILADEPINERKLNQIDKVYDKYFSVLHSDNSGLFPNYVAIEFIGKDELPKPEFNSFFITDIEMARKSPNQTLIKYIEGIDEQQRVEIDENKEEIEKFLHPSNLPDGRWPSQTEHRLSLMQQVAVNQITSCNQQINSVNGPPGTGKTTLLKDIFAHFVVERGKELAQLSHPKQAFKPTKIHETDEKPVYLLKDSIARYKMVVASSNNGAVENISKDLPKIDEIIRNPKDCAFPEYETDYAELIAELQDFASIAKDLIGEDAWGLFSGVFGKSENINEVLNHLLKNDQDNVGLAKLLQNENNQLSNEDIKKEWKYHKKAFLDELENVKKLKEKSIEAYKVYKKYEKALTENQNLNVREQKSSEKLEEIENELEKYKEEINQLNKQMNDKDKQIDIINEYLHTSGQHSLMNKIKSMFSSETDEKYQKYLEEKKQILERKIEFEKDKQNKENDIANKSKEKDYLNNELAKVYKQQKSYNEVVQRYNEFCTQTSIDMPTKDFWNNGKKIYAKRQMSNLWTSDELQYRRAMLFVRSMILHKLLLIANSTTIFANLNNFKNRRKLIDAKPEVVCNAWNVIHLIFPIVSTTFASFKSMYQGIPKDFIDYLFIDEAGQAVPQSAVGALYRSKNVVAVGDPIQIEPVVTLESHLIDNIRKSYNIPERLLSKVSSVQSVADYANQYGFWKEDTSEEQQKTWIGIPLWVHRRCLNPMFTIANQIAYTNKMVLPEYMQKPGKAGWYHVTGKSINKQYVKEQGIKVVELLINDWKEALNNNENEPSSFVISPFSAVQQRVKALAKKELPKCLNIEKSKINKWIDKSIGTVHTFQGKEAQKVYFVVGTDNTQDGAVNWSCEKPNLLNVAVTRAKKEFYVIGDLNRIHLKPYYEIIYKELNDIYEVH</sequence>
<dbReference type="GO" id="GO:0005524">
    <property type="term" value="F:ATP binding"/>
    <property type="evidence" value="ECO:0007669"/>
    <property type="project" value="UniProtKB-KW"/>
</dbReference>
<dbReference type="Pfam" id="PF13087">
    <property type="entry name" value="AAA_12"/>
    <property type="match status" value="1"/>
</dbReference>
<keyword evidence="6" id="KW-0812">Transmembrane</keyword>
<evidence type="ECO:0000256" key="2">
    <source>
        <dbReference type="ARBA" id="ARBA00022801"/>
    </source>
</evidence>